<feature type="transmembrane region" description="Helical" evidence="6">
    <location>
        <begin position="427"/>
        <end position="446"/>
    </location>
</feature>
<protein>
    <submittedName>
        <fullName evidence="7">Sodium-dependent transporter</fullName>
    </submittedName>
</protein>
<evidence type="ECO:0000256" key="6">
    <source>
        <dbReference type="SAM" id="Phobius"/>
    </source>
</evidence>
<name>A0ABS2GQ96_9BURK</name>
<dbReference type="InterPro" id="IPR000175">
    <property type="entry name" value="Na/ntran_symport"/>
</dbReference>
<dbReference type="NCBIfam" id="NF037979">
    <property type="entry name" value="Na_transp"/>
    <property type="match status" value="1"/>
</dbReference>
<feature type="transmembrane region" description="Helical" evidence="6">
    <location>
        <begin position="43"/>
        <end position="63"/>
    </location>
</feature>
<feature type="transmembrane region" description="Helical" evidence="6">
    <location>
        <begin position="386"/>
        <end position="406"/>
    </location>
</feature>
<feature type="transmembrane region" description="Helical" evidence="6">
    <location>
        <begin position="299"/>
        <end position="324"/>
    </location>
</feature>
<dbReference type="Pfam" id="PF00209">
    <property type="entry name" value="SNF"/>
    <property type="match status" value="2"/>
</dbReference>
<evidence type="ECO:0000313" key="7">
    <source>
        <dbReference type="EMBL" id="MBM6928003.1"/>
    </source>
</evidence>
<keyword evidence="2" id="KW-0813">Transport</keyword>
<sequence>MTTSSERSVWGTRLGFILASAGSAVGLGAIWKFPYMAGTNGGSAFILPYIVLTIAIGFVVLMIEMALGRASRGGAAHALGHFGGPFWAVIGKISVLTGFLILSFYQVIGGWCLNYLFDACIGKGLITDTSALGTYFDSFVTNGPRAIFMQLAFLALTAGVILFGVEKGIERISKLLMPTLFVLMLCLIVRGLTLPGAWDGFTFMFRFNPEAFNGSSLLNALGFAFFSLSLGSGSMMNYGSYLSDKVNLPTSVAWISFLAVLASILGGLMIMPAVFAFQLDPAAGPGLTFVTMPAVFAQLPFGQAFAILFYICLVVAALTSAISILEMSVQFLVDEYHFSRKNSIAVNTIVLSVLGIICALSFGALSEFKIAGKTFFDLLDFLTSNVGMPIGAMGIAIVGGYLVWPVMKKQLTLTHPMNDKILGVTHFLIRFIVPCVIVIIAGAGLLG</sequence>
<dbReference type="PANTHER" id="PTHR42948:SF1">
    <property type="entry name" value="TRANSPORTER"/>
    <property type="match status" value="1"/>
</dbReference>
<keyword evidence="8" id="KW-1185">Reference proteome</keyword>
<dbReference type="PRINTS" id="PR00176">
    <property type="entry name" value="NANEUSMPORT"/>
</dbReference>
<evidence type="ECO:0000313" key="8">
    <source>
        <dbReference type="Proteomes" id="UP000777002"/>
    </source>
</evidence>
<proteinExistence type="predicted"/>
<accession>A0ABS2GQ96</accession>
<keyword evidence="5 6" id="KW-0472">Membrane</keyword>
<feature type="transmembrane region" description="Helical" evidence="6">
    <location>
        <begin position="12"/>
        <end position="31"/>
    </location>
</feature>
<feature type="transmembrane region" description="Helical" evidence="6">
    <location>
        <begin position="84"/>
        <end position="108"/>
    </location>
</feature>
<reference evidence="7 8" key="1">
    <citation type="journal article" date="2021" name="Sci. Rep.">
        <title>The distribution of antibiotic resistance genes in chicken gut microbiota commensals.</title>
        <authorList>
            <person name="Juricova H."/>
            <person name="Matiasovicova J."/>
            <person name="Kubasova T."/>
            <person name="Cejkova D."/>
            <person name="Rychlik I."/>
        </authorList>
    </citation>
    <scope>NUCLEOTIDE SEQUENCE [LARGE SCALE GENOMIC DNA]</scope>
    <source>
        <strain evidence="7 8">An562</strain>
    </source>
</reference>
<feature type="transmembrane region" description="Helical" evidence="6">
    <location>
        <begin position="175"/>
        <end position="198"/>
    </location>
</feature>
<dbReference type="CDD" id="cd10336">
    <property type="entry name" value="SLC6sbd_Tyt1-Like"/>
    <property type="match status" value="1"/>
</dbReference>
<feature type="transmembrane region" description="Helical" evidence="6">
    <location>
        <begin position="252"/>
        <end position="279"/>
    </location>
</feature>
<dbReference type="InterPro" id="IPR047218">
    <property type="entry name" value="YocR/YhdH-like"/>
</dbReference>
<comment type="subcellular location">
    <subcellularLocation>
        <location evidence="1">Membrane</location>
        <topology evidence="1">Multi-pass membrane protein</topology>
    </subcellularLocation>
</comment>
<dbReference type="PROSITE" id="PS50267">
    <property type="entry name" value="NA_NEUROTRAN_SYMP_3"/>
    <property type="match status" value="1"/>
</dbReference>
<gene>
    <name evidence="7" type="ORF">H5985_01760</name>
</gene>
<feature type="transmembrane region" description="Helical" evidence="6">
    <location>
        <begin position="218"/>
        <end position="240"/>
    </location>
</feature>
<dbReference type="Gene3D" id="1.20.1740.10">
    <property type="entry name" value="Amino acid/polyamine transporter I"/>
    <property type="match status" value="1"/>
</dbReference>
<dbReference type="InterPro" id="IPR037272">
    <property type="entry name" value="SNS_sf"/>
</dbReference>
<keyword evidence="4 6" id="KW-1133">Transmembrane helix</keyword>
<evidence type="ECO:0000256" key="3">
    <source>
        <dbReference type="ARBA" id="ARBA00022692"/>
    </source>
</evidence>
<feature type="transmembrane region" description="Helical" evidence="6">
    <location>
        <begin position="146"/>
        <end position="163"/>
    </location>
</feature>
<keyword evidence="3 6" id="KW-0812">Transmembrane</keyword>
<dbReference type="Proteomes" id="UP000777002">
    <property type="component" value="Unassembled WGS sequence"/>
</dbReference>
<evidence type="ECO:0000256" key="1">
    <source>
        <dbReference type="ARBA" id="ARBA00004141"/>
    </source>
</evidence>
<evidence type="ECO:0000256" key="2">
    <source>
        <dbReference type="ARBA" id="ARBA00022448"/>
    </source>
</evidence>
<organism evidence="7 8">
    <name type="scientific">Parasutterella secunda</name>
    <dbReference type="NCBI Taxonomy" id="626947"/>
    <lineage>
        <taxon>Bacteria</taxon>
        <taxon>Pseudomonadati</taxon>
        <taxon>Pseudomonadota</taxon>
        <taxon>Betaproteobacteria</taxon>
        <taxon>Burkholderiales</taxon>
        <taxon>Sutterellaceae</taxon>
        <taxon>Parasutterella</taxon>
    </lineage>
</organism>
<feature type="transmembrane region" description="Helical" evidence="6">
    <location>
        <begin position="344"/>
        <end position="366"/>
    </location>
</feature>
<evidence type="ECO:0000256" key="4">
    <source>
        <dbReference type="ARBA" id="ARBA00022989"/>
    </source>
</evidence>
<dbReference type="SUPFAM" id="SSF161070">
    <property type="entry name" value="SNF-like"/>
    <property type="match status" value="1"/>
</dbReference>
<dbReference type="PANTHER" id="PTHR42948">
    <property type="entry name" value="TRANSPORTER"/>
    <property type="match status" value="1"/>
</dbReference>
<comment type="caution">
    <text evidence="7">The sequence shown here is derived from an EMBL/GenBank/DDBJ whole genome shotgun (WGS) entry which is preliminary data.</text>
</comment>
<dbReference type="EMBL" id="JACJKX010000002">
    <property type="protein sequence ID" value="MBM6928003.1"/>
    <property type="molecule type" value="Genomic_DNA"/>
</dbReference>
<evidence type="ECO:0000256" key="5">
    <source>
        <dbReference type="ARBA" id="ARBA00023136"/>
    </source>
</evidence>
<dbReference type="RefSeq" id="WP_205049605.1">
    <property type="nucleotide sequence ID" value="NZ_JACJKX010000002.1"/>
</dbReference>